<dbReference type="EMBL" id="UINC01026998">
    <property type="protein sequence ID" value="SVB05463.1"/>
    <property type="molecule type" value="Genomic_DNA"/>
</dbReference>
<dbReference type="AlphaFoldDB" id="A0A382AWT7"/>
<protein>
    <submittedName>
        <fullName evidence="1">Uncharacterized protein</fullName>
    </submittedName>
</protein>
<accession>A0A382AWT7</accession>
<proteinExistence type="predicted"/>
<evidence type="ECO:0000313" key="1">
    <source>
        <dbReference type="EMBL" id="SVB05463.1"/>
    </source>
</evidence>
<reference evidence="1" key="1">
    <citation type="submission" date="2018-05" db="EMBL/GenBank/DDBJ databases">
        <authorList>
            <person name="Lanie J.A."/>
            <person name="Ng W.-L."/>
            <person name="Kazmierczak K.M."/>
            <person name="Andrzejewski T.M."/>
            <person name="Davidsen T.M."/>
            <person name="Wayne K.J."/>
            <person name="Tettelin H."/>
            <person name="Glass J.I."/>
            <person name="Rusch D."/>
            <person name="Podicherti R."/>
            <person name="Tsui H.-C.T."/>
            <person name="Winkler M.E."/>
        </authorList>
    </citation>
    <scope>NUCLEOTIDE SEQUENCE</scope>
</reference>
<sequence length="106" mass="12456">MARTKKSDIKQLAHVLREYRLFRKDPDSKGGGDHHKGLIPLEGKDLEKVAERVLKRDWSNRKAIASMFKMAESVERLLHLNLDWKERRDLGRLLISSLCYYQSNSY</sequence>
<organism evidence="1">
    <name type="scientific">marine metagenome</name>
    <dbReference type="NCBI Taxonomy" id="408172"/>
    <lineage>
        <taxon>unclassified sequences</taxon>
        <taxon>metagenomes</taxon>
        <taxon>ecological metagenomes</taxon>
    </lineage>
</organism>
<gene>
    <name evidence="1" type="ORF">METZ01_LOCUS158317</name>
</gene>
<name>A0A382AWT7_9ZZZZ</name>